<organism evidence="2 5">
    <name type="scientific">Mycolicibacterium rufum</name>
    <dbReference type="NCBI Taxonomy" id="318424"/>
    <lineage>
        <taxon>Bacteria</taxon>
        <taxon>Bacillati</taxon>
        <taxon>Actinomycetota</taxon>
        <taxon>Actinomycetes</taxon>
        <taxon>Mycobacteriales</taxon>
        <taxon>Mycobacteriaceae</taxon>
        <taxon>Mycolicibacterium</taxon>
    </lineage>
</organism>
<gene>
    <name evidence="2" type="ORF">H7H73_31420</name>
    <name evidence="3" type="ORF">MJO55_12825</name>
</gene>
<evidence type="ECO:0000313" key="4">
    <source>
        <dbReference type="Proteomes" id="UP001055159"/>
    </source>
</evidence>
<evidence type="ECO:0000313" key="2">
    <source>
        <dbReference type="EMBL" id="MCV7074120.1"/>
    </source>
</evidence>
<reference evidence="3" key="3">
    <citation type="submission" date="2022-08" db="EMBL/GenBank/DDBJ databases">
        <title>Whole genome sequencing of non-tuberculosis mycobacteria type-strains.</title>
        <authorList>
            <person name="Igarashi Y."/>
            <person name="Osugi A."/>
            <person name="Mitarai S."/>
        </authorList>
    </citation>
    <scope>NUCLEOTIDE SEQUENCE</scope>
    <source>
        <strain evidence="3">JCM 16372</strain>
    </source>
</reference>
<dbReference type="Proteomes" id="UP001055159">
    <property type="component" value="Chromosome"/>
</dbReference>
<reference evidence="2" key="1">
    <citation type="submission" date="2020-07" db="EMBL/GenBank/DDBJ databases">
        <authorList>
            <person name="Pettersson B.M.F."/>
            <person name="Behra P.R.K."/>
            <person name="Ramesh M."/>
            <person name="Das S."/>
            <person name="Dasgupta S."/>
            <person name="Kirsebom L.A."/>
        </authorList>
    </citation>
    <scope>NUCLEOTIDE SEQUENCE</scope>
    <source>
        <strain evidence="2">DSM 45406</strain>
    </source>
</reference>
<dbReference type="Pfam" id="PF02720">
    <property type="entry name" value="DUF222"/>
    <property type="match status" value="1"/>
</dbReference>
<dbReference type="EMBL" id="CP092427">
    <property type="protein sequence ID" value="ULP39213.1"/>
    <property type="molecule type" value="Genomic_DNA"/>
</dbReference>
<evidence type="ECO:0000313" key="3">
    <source>
        <dbReference type="EMBL" id="ULP39213.1"/>
    </source>
</evidence>
<feature type="domain" description="DUF222" evidence="1">
    <location>
        <begin position="17"/>
        <end position="320"/>
    </location>
</feature>
<dbReference type="AlphaFoldDB" id="A0A9X2YIV4"/>
<proteinExistence type="predicted"/>
<reference evidence="2" key="2">
    <citation type="journal article" date="2022" name="BMC Genomics">
        <title>Comparative genome analysis of mycobacteria focusing on tRNA and non-coding RNA.</title>
        <authorList>
            <person name="Behra P.R.K."/>
            <person name="Pettersson B.M.F."/>
            <person name="Ramesh M."/>
            <person name="Das S."/>
            <person name="Dasgupta S."/>
            <person name="Kirsebom L.A."/>
        </authorList>
    </citation>
    <scope>NUCLEOTIDE SEQUENCE</scope>
    <source>
        <strain evidence="2">DSM 45406</strain>
    </source>
</reference>
<protein>
    <submittedName>
        <fullName evidence="2">13E12 repeat family protein</fullName>
    </submittedName>
</protein>
<dbReference type="Proteomes" id="UP001140272">
    <property type="component" value="Unassembled WGS sequence"/>
</dbReference>
<accession>A0A9X2YIV4</accession>
<dbReference type="InterPro" id="IPR003870">
    <property type="entry name" value="DUF222"/>
</dbReference>
<name>A0A9X2YIV4_9MYCO</name>
<keyword evidence="4" id="KW-1185">Reference proteome</keyword>
<sequence length="350" mass="38349">MFGKRDTAALIDAMAVAARAESMAIAQRFEAIAALHRERCRNEEAQFWHTDVFEAVAAEVSAAQNISRGRARNQVRSAVWLHERLPQVAAVFARGDIDYRVLQAVVARTENVEDDIIAGLDESLARQVHKWMRLSKNKLRDRIDVWVADYDPAAVRVPPLVAKNCYVDVEPHPEAAGVATVGGVLDAVDAAAFDQRLNLIAESVCAHDPRSKAQRRAAACGALGRGEGSLACLCGLEDCPAAKIRESAAQVVIHVLAEQATLEGASRRPGYLPGLGVLPAESVRRVAKTAKLKPIRLPGIDPELGYRPSAGLRDFLQWRDLTCRFPGCDRPVAGCDLDHTTPWERVRWFV</sequence>
<dbReference type="EMBL" id="JACKRN010001016">
    <property type="protein sequence ID" value="MCV7074120.1"/>
    <property type="molecule type" value="Genomic_DNA"/>
</dbReference>
<evidence type="ECO:0000313" key="5">
    <source>
        <dbReference type="Proteomes" id="UP001140272"/>
    </source>
</evidence>
<dbReference type="RefSeq" id="WP_052428829.1">
    <property type="nucleotide sequence ID" value="NZ_CP092427.2"/>
</dbReference>
<evidence type="ECO:0000259" key="1">
    <source>
        <dbReference type="Pfam" id="PF02720"/>
    </source>
</evidence>